<name>A0AAW5HZA1_9CORY</name>
<protein>
    <recommendedName>
        <fullName evidence="4">VWFA domain-containing protein</fullName>
    </recommendedName>
</protein>
<dbReference type="Gene3D" id="3.40.50.410">
    <property type="entry name" value="von Willebrand factor, type A domain"/>
    <property type="match status" value="1"/>
</dbReference>
<feature type="transmembrane region" description="Helical" evidence="1">
    <location>
        <begin position="12"/>
        <end position="35"/>
    </location>
</feature>
<dbReference type="RefSeq" id="WP_071572638.1">
    <property type="nucleotide sequence ID" value="NZ_JAEUWV010000017.1"/>
</dbReference>
<dbReference type="SUPFAM" id="SSF53300">
    <property type="entry name" value="vWA-like"/>
    <property type="match status" value="1"/>
</dbReference>
<proteinExistence type="predicted"/>
<keyword evidence="3" id="KW-1185">Reference proteome</keyword>
<keyword evidence="1" id="KW-0812">Transmembrane</keyword>
<sequence length="463" mass="49085">MGRHSDGKSNYRLSGGAILVILVAFAVILSAILMMKLKPEQSDDASEAQCVSGELSLPVASTERSVGEAIVAAYNESHRVVRDYCVQAELVDKVEDAAILLAPETANPDAVLRNAKRSAAVPDPQIVYAAPLGVEGQTSTDPAALKLESVRFVLPERSDASVAVASLLAKGEAGAVDVLQQQAVEDIEPIQDEQSLYAAAIEQASGNRVFTSLDAVLNYVGIPLNSTDNVDENKSRAGQDLMKYAASTLKTDSKSQVVDVPDQVWSQVAEIPVDETEKEQKEVGSENQQQALDTLFLYDTSDAMQPFKPAVDTAIRDAAYRVTESGHQVALWNYSSPLNPGVTKGWRSNIAMTSDAEDVAYTASLLGTGGAPQTREALFAAADAMRELDRDIRIVLITTGTADDDGSPQAAAALQDRLGERIKLDVVRVGDSPADTAVTDVASVVKEAPSAEQVSAALTAVVD</sequence>
<dbReference type="Proteomes" id="UP001205920">
    <property type="component" value="Unassembled WGS sequence"/>
</dbReference>
<reference evidence="2 3" key="1">
    <citation type="submission" date="2021-01" db="EMBL/GenBank/DDBJ databases">
        <title>Identification and Characterization of Corynebacterium sp.</title>
        <authorList>
            <person name="Luo Q."/>
            <person name="Qu P."/>
            <person name="Chen Q."/>
        </authorList>
    </citation>
    <scope>NUCLEOTIDE SEQUENCE [LARGE SCALE GENOMIC DNA]</scope>
    <source>
        <strain evidence="2 3">MC-18</strain>
    </source>
</reference>
<keyword evidence="1" id="KW-1133">Transmembrane helix</keyword>
<keyword evidence="1" id="KW-0472">Membrane</keyword>
<evidence type="ECO:0008006" key="4">
    <source>
        <dbReference type="Google" id="ProtNLM"/>
    </source>
</evidence>
<accession>A0AAW5HZA1</accession>
<comment type="caution">
    <text evidence="2">The sequence shown here is derived from an EMBL/GenBank/DDBJ whole genome shotgun (WGS) entry which is preliminary data.</text>
</comment>
<organism evidence="2 3">
    <name type="scientific">Corynebacterium lipophilum</name>
    <dbReference type="NCBI Taxonomy" id="2804918"/>
    <lineage>
        <taxon>Bacteria</taxon>
        <taxon>Bacillati</taxon>
        <taxon>Actinomycetota</taxon>
        <taxon>Actinomycetes</taxon>
        <taxon>Mycobacteriales</taxon>
        <taxon>Corynebacteriaceae</taxon>
        <taxon>Corynebacterium</taxon>
    </lineage>
</organism>
<evidence type="ECO:0000256" key="1">
    <source>
        <dbReference type="SAM" id="Phobius"/>
    </source>
</evidence>
<dbReference type="AlphaFoldDB" id="A0AAW5HZA1"/>
<dbReference type="InterPro" id="IPR036465">
    <property type="entry name" value="vWFA_dom_sf"/>
</dbReference>
<gene>
    <name evidence="2" type="ORF">JMN37_09390</name>
</gene>
<dbReference type="EMBL" id="JAEUWV010000017">
    <property type="protein sequence ID" value="MCO6395180.1"/>
    <property type="molecule type" value="Genomic_DNA"/>
</dbReference>
<evidence type="ECO:0000313" key="3">
    <source>
        <dbReference type="Proteomes" id="UP001205920"/>
    </source>
</evidence>
<evidence type="ECO:0000313" key="2">
    <source>
        <dbReference type="EMBL" id="MCO6395180.1"/>
    </source>
</evidence>